<organism evidence="1 2">
    <name type="scientific">Bifidobacterium mongoliense DSM 21395</name>
    <dbReference type="NCBI Taxonomy" id="1437603"/>
    <lineage>
        <taxon>Bacteria</taxon>
        <taxon>Bacillati</taxon>
        <taxon>Actinomycetota</taxon>
        <taxon>Actinomycetes</taxon>
        <taxon>Bifidobacteriales</taxon>
        <taxon>Bifidobacteriaceae</taxon>
        <taxon>Bifidobacterium</taxon>
    </lineage>
</organism>
<comment type="caution">
    <text evidence="1">The sequence shown here is derived from an EMBL/GenBank/DDBJ whole genome shotgun (WGS) entry which is preliminary data.</text>
</comment>
<dbReference type="eggNOG" id="COG1507">
    <property type="taxonomic scope" value="Bacteria"/>
</dbReference>
<reference evidence="1 2" key="1">
    <citation type="submission" date="2014-03" db="EMBL/GenBank/DDBJ databases">
        <title>Genomics of Bifidobacteria.</title>
        <authorList>
            <person name="Ventura M."/>
            <person name="Milani C."/>
            <person name="Lugli G.A."/>
        </authorList>
    </citation>
    <scope>NUCLEOTIDE SEQUENCE [LARGE SCALE GENOMIC DNA]</scope>
    <source>
        <strain evidence="1 2">DSM 21395</strain>
    </source>
</reference>
<keyword evidence="2" id="KW-1185">Reference proteome</keyword>
<dbReference type="InterPro" id="IPR007511">
    <property type="entry name" value="DUF501"/>
</dbReference>
<dbReference type="AlphaFoldDB" id="A0A087C0Z2"/>
<dbReference type="PANTHER" id="PTHR37163:SF1">
    <property type="entry name" value="DUF501 DOMAIN-CONTAINING PROTEIN"/>
    <property type="match status" value="1"/>
</dbReference>
<dbReference type="Proteomes" id="UP000029082">
    <property type="component" value="Unassembled WGS sequence"/>
</dbReference>
<dbReference type="PANTHER" id="PTHR37163">
    <property type="entry name" value="CONSERVED PROTEIN"/>
    <property type="match status" value="1"/>
</dbReference>
<evidence type="ECO:0000313" key="2">
    <source>
        <dbReference type="Proteomes" id="UP000029082"/>
    </source>
</evidence>
<name>A0A087C0Z2_9BIFI</name>
<dbReference type="STRING" id="1437603.GCA_000771525_00107"/>
<evidence type="ECO:0008006" key="3">
    <source>
        <dbReference type="Google" id="ProtNLM"/>
    </source>
</evidence>
<dbReference type="Pfam" id="PF04417">
    <property type="entry name" value="DUF501"/>
    <property type="match status" value="1"/>
</dbReference>
<accession>A0A087C0Z2</accession>
<protein>
    <recommendedName>
        <fullName evidence="3">Septum formation initiator family protein</fullName>
    </recommendedName>
</protein>
<evidence type="ECO:0000313" key="1">
    <source>
        <dbReference type="EMBL" id="KFI76942.1"/>
    </source>
</evidence>
<dbReference type="EMBL" id="JGZE01000010">
    <property type="protein sequence ID" value="KFI76942.1"/>
    <property type="molecule type" value="Genomic_DNA"/>
</dbReference>
<gene>
    <name evidence="1" type="ORF">BMON_0494</name>
</gene>
<sequence length="196" mass="21290">MTTDNDERMDMDMVHAAVDRCMAHPATAGDVAIVERQLGRFPRGMLAVGARCVCGQPLAVITRPVLPGGTPFPTTCYLTSPEAVKAVSHLEANGVMREYNEALEGDEALRGRYERAHHWYLAFRHEIAVRVGDSEEHIASVSAGGMPVRVKCLHALVAQTLVMGPGVNPFGDMALDRMVDEFSPTVCRCASRGQDV</sequence>
<proteinExistence type="predicted"/>